<name>A0ABY4TRS2_9SPHN</name>
<evidence type="ECO:0000256" key="1">
    <source>
        <dbReference type="SAM" id="Coils"/>
    </source>
</evidence>
<evidence type="ECO:0000259" key="6">
    <source>
        <dbReference type="Pfam" id="PF25954"/>
    </source>
</evidence>
<dbReference type="Pfam" id="PF25954">
    <property type="entry name" value="Beta-barrel_RND_2"/>
    <property type="match status" value="1"/>
</dbReference>
<evidence type="ECO:0000256" key="2">
    <source>
        <dbReference type="SAM" id="MobiDB-lite"/>
    </source>
</evidence>
<feature type="coiled-coil region" evidence="1">
    <location>
        <begin position="167"/>
        <end position="218"/>
    </location>
</feature>
<gene>
    <name evidence="7" type="ORF">M9980_10985</name>
</gene>
<organism evidence="7 8">
    <name type="scientific">Sphingomonas donggukensis</name>
    <dbReference type="NCBI Taxonomy" id="2949093"/>
    <lineage>
        <taxon>Bacteria</taxon>
        <taxon>Pseudomonadati</taxon>
        <taxon>Pseudomonadota</taxon>
        <taxon>Alphaproteobacteria</taxon>
        <taxon>Sphingomonadales</taxon>
        <taxon>Sphingomonadaceae</taxon>
        <taxon>Sphingomonas</taxon>
    </lineage>
</organism>
<dbReference type="EMBL" id="CP098401">
    <property type="protein sequence ID" value="URW75080.1"/>
    <property type="molecule type" value="Genomic_DNA"/>
</dbReference>
<reference evidence="7" key="1">
    <citation type="submission" date="2022-05" db="EMBL/GenBank/DDBJ databases">
        <title>Sphingomonas sp. strain RMG20 Genome sequencing and assembly.</title>
        <authorList>
            <person name="Kim I."/>
        </authorList>
    </citation>
    <scope>NUCLEOTIDE SEQUENCE</scope>
    <source>
        <strain evidence="7">RMG20</strain>
    </source>
</reference>
<protein>
    <submittedName>
        <fullName evidence="7">HlyD family secretion protein</fullName>
    </submittedName>
</protein>
<feature type="domain" description="CusB-like beta-barrel" evidence="6">
    <location>
        <begin position="291"/>
        <end position="337"/>
    </location>
</feature>
<feature type="domain" description="Multidrug resistance protein MdtA-like alpha-helical hairpin" evidence="4">
    <location>
        <begin position="170"/>
        <end position="218"/>
    </location>
</feature>
<dbReference type="InterPro" id="IPR050739">
    <property type="entry name" value="MFP"/>
</dbReference>
<dbReference type="InterPro" id="IPR058624">
    <property type="entry name" value="MdtA-like_HH"/>
</dbReference>
<dbReference type="Gene3D" id="2.40.30.170">
    <property type="match status" value="1"/>
</dbReference>
<evidence type="ECO:0000313" key="7">
    <source>
        <dbReference type="EMBL" id="URW75080.1"/>
    </source>
</evidence>
<dbReference type="InterPro" id="IPR058625">
    <property type="entry name" value="MdtA-like_BSH"/>
</dbReference>
<evidence type="ECO:0000259" key="4">
    <source>
        <dbReference type="Pfam" id="PF25876"/>
    </source>
</evidence>
<dbReference type="Gene3D" id="2.40.50.100">
    <property type="match status" value="1"/>
</dbReference>
<keyword evidence="3" id="KW-0812">Transmembrane</keyword>
<keyword evidence="1" id="KW-0175">Coiled coil</keyword>
<keyword evidence="8" id="KW-1185">Reference proteome</keyword>
<dbReference type="Pfam" id="PF25876">
    <property type="entry name" value="HH_MFP_RND"/>
    <property type="match status" value="1"/>
</dbReference>
<proteinExistence type="predicted"/>
<evidence type="ECO:0000256" key="3">
    <source>
        <dbReference type="SAM" id="Phobius"/>
    </source>
</evidence>
<sequence>MTDEAIQPASRPHHAPIPAASGQAPTVPATDAVDEPVPERARGWSPQRSRAQIVIGVTILVAAVLVALAAWGLPPFGGGSETTNNAYVRGRTTVISPQVSGYLVAVPVTDFQMVRKGDLLARIDPTPYQQKVQQGDAAALAQQASLANSQQSLRSAQAQIALQDAAVDSARANLRKAQADMVRIDELARLGSISLRERDQARAALGQAQAGVRQAQAQREIAVQQVRTVQVGRGALEAQVAGAKAATGLAQFELSRTEIRAPRAGRLGEIAAREGQLVSAGTQLMAIVPDTLWVVANFKEAQTADMTVGQRARLKVDALGGLELTGRVESIAPAASSEFSIVKPDTGAGNFVKVPQRIAVRIAIDRGQAAVKRLGPGMSVVATVATRP</sequence>
<feature type="transmembrane region" description="Helical" evidence="3">
    <location>
        <begin position="53"/>
        <end position="73"/>
    </location>
</feature>
<dbReference type="PANTHER" id="PTHR30386">
    <property type="entry name" value="MEMBRANE FUSION SUBUNIT OF EMRAB-TOLC MULTIDRUG EFFLUX PUMP"/>
    <property type="match status" value="1"/>
</dbReference>
<evidence type="ECO:0000313" key="8">
    <source>
        <dbReference type="Proteomes" id="UP001055580"/>
    </source>
</evidence>
<dbReference type="SUPFAM" id="SSF111369">
    <property type="entry name" value="HlyD-like secretion proteins"/>
    <property type="match status" value="3"/>
</dbReference>
<accession>A0ABY4TRS2</accession>
<dbReference type="RefSeq" id="WP_250750663.1">
    <property type="nucleotide sequence ID" value="NZ_CP098401.1"/>
</dbReference>
<dbReference type="PANTHER" id="PTHR30386:SF24">
    <property type="entry name" value="MULTIDRUG RESISTANCE EFFLUX PUMP"/>
    <property type="match status" value="1"/>
</dbReference>
<dbReference type="Gene3D" id="1.10.287.470">
    <property type="entry name" value="Helix hairpin bin"/>
    <property type="match status" value="2"/>
</dbReference>
<feature type="domain" description="Multidrug resistance protein MdtA-like barrel-sandwich hybrid" evidence="5">
    <location>
        <begin position="92"/>
        <end position="288"/>
    </location>
</feature>
<dbReference type="Pfam" id="PF25917">
    <property type="entry name" value="BSH_RND"/>
    <property type="match status" value="1"/>
</dbReference>
<keyword evidence="3" id="KW-1133">Transmembrane helix</keyword>
<dbReference type="InterPro" id="IPR058792">
    <property type="entry name" value="Beta-barrel_RND_2"/>
</dbReference>
<evidence type="ECO:0000259" key="5">
    <source>
        <dbReference type="Pfam" id="PF25917"/>
    </source>
</evidence>
<dbReference type="Proteomes" id="UP001055580">
    <property type="component" value="Chromosome"/>
</dbReference>
<keyword evidence="3" id="KW-0472">Membrane</keyword>
<feature type="region of interest" description="Disordered" evidence="2">
    <location>
        <begin position="1"/>
        <end position="31"/>
    </location>
</feature>